<protein>
    <submittedName>
        <fullName evidence="3">Uncharacterized protein 259I16.2a</fullName>
    </submittedName>
</protein>
<accession>Q8SA53</accession>
<dbReference type="PANTHER" id="PTHR33493:SF6">
    <property type="entry name" value="LATE EMBRYOGENESIS ABUNDANT PROTEIN 6"/>
    <property type="match status" value="1"/>
</dbReference>
<dbReference type="PANTHER" id="PTHR33493">
    <property type="entry name" value="LATE EMBRYOGENESIS ABUNDANT PROTEIN 6-RELATED"/>
    <property type="match status" value="1"/>
</dbReference>
<dbReference type="GO" id="GO:0009793">
    <property type="term" value="P:embryo development ending in seed dormancy"/>
    <property type="evidence" value="ECO:0007669"/>
    <property type="project" value="InterPro"/>
</dbReference>
<dbReference type="EMBL" id="AF474373">
    <property type="protein sequence ID" value="AAL77105.1"/>
    <property type="molecule type" value="Genomic_DNA"/>
</dbReference>
<organism evidence="3">
    <name type="scientific">Hordeum vulgare subsp. vulgare</name>
    <name type="common">Domesticated barley</name>
    <dbReference type="NCBI Taxonomy" id="112509"/>
    <lineage>
        <taxon>Eukaryota</taxon>
        <taxon>Viridiplantae</taxon>
        <taxon>Streptophyta</taxon>
        <taxon>Embryophyta</taxon>
        <taxon>Tracheophyta</taxon>
        <taxon>Spermatophyta</taxon>
        <taxon>Magnoliopsida</taxon>
        <taxon>Liliopsida</taxon>
        <taxon>Poales</taxon>
        <taxon>Poaceae</taxon>
        <taxon>BOP clade</taxon>
        <taxon>Pooideae</taxon>
        <taxon>Triticodae</taxon>
        <taxon>Triticeae</taxon>
        <taxon>Hordeinae</taxon>
        <taxon>Hordeum</taxon>
    </lineage>
</organism>
<evidence type="ECO:0000256" key="2">
    <source>
        <dbReference type="SAM" id="MobiDB-lite"/>
    </source>
</evidence>
<feature type="compositionally biased region" description="Basic and acidic residues" evidence="2">
    <location>
        <begin position="1"/>
        <end position="10"/>
    </location>
</feature>
<comment type="similarity">
    <text evidence="1">Belongs to the LEA type 1 family.</text>
</comment>
<evidence type="ECO:0000313" key="3">
    <source>
        <dbReference type="EMBL" id="AAL77105.1"/>
    </source>
</evidence>
<reference evidence="3" key="1">
    <citation type="submission" date="2002-01" db="EMBL/GenBank/DDBJ databases">
        <title>Comparative sequence analysis of Wx1 homologous regions in barley, maize, pearl millet, rice, sorghum and diploid wheat.</title>
        <authorList>
            <person name="Ma J."/>
            <person name="SanMiguel P.J."/>
            <person name="Dubcovsky J."/>
            <person name="Shiloff B.A."/>
            <person name="Rostoks N."/>
            <person name="Jiang Z."/>
            <person name="Busso C.S."/>
            <person name="Kleinhofs A."/>
            <person name="Devos K.M."/>
            <person name="Ramakrishna W."/>
            <person name="Bennetzen J.L."/>
        </authorList>
    </citation>
    <scope>NUCLEOTIDE SEQUENCE</scope>
</reference>
<name>Q8SA53_HORVV</name>
<dbReference type="InterPro" id="IPR005513">
    <property type="entry name" value="LEA_1"/>
</dbReference>
<feature type="compositionally biased region" description="Basic and acidic residues" evidence="2">
    <location>
        <begin position="26"/>
        <end position="43"/>
    </location>
</feature>
<proteinExistence type="inferred from homology"/>
<dbReference type="Pfam" id="PF03760">
    <property type="entry name" value="LEA_1"/>
    <property type="match status" value="1"/>
</dbReference>
<gene>
    <name evidence="3" type="primary">259I16.2a</name>
</gene>
<sequence>MNHAKEKVKDAASAAKAKAKITQAKVAEKTEAATARSHDERELAHERGKAKVAAAEAELHQAKLTATARVAKSATSNEIDAVDEAVGKLAAVLDTSGEGEGATLKESALRAATQGAVEAGVGLRGLVLLAASSHDQFEAETDEVVRHGHRERRRWGTASLTSGRSSAIVPLDRPLCFSSLLTAEICMAPFGLGRVHVVGQPLIQSHMGKNQKRKRKNRK</sequence>
<evidence type="ECO:0000256" key="1">
    <source>
        <dbReference type="ARBA" id="ARBA00010975"/>
    </source>
</evidence>
<feature type="region of interest" description="Disordered" evidence="2">
    <location>
        <begin position="1"/>
        <end position="43"/>
    </location>
</feature>
<feature type="compositionally biased region" description="Low complexity" evidence="2">
    <location>
        <begin position="11"/>
        <end position="25"/>
    </location>
</feature>
<dbReference type="AlphaFoldDB" id="Q8SA53"/>